<evidence type="ECO:0000313" key="4">
    <source>
        <dbReference type="EMBL" id="PZF78700.1"/>
    </source>
</evidence>
<organism evidence="4 5">
    <name type="scientific">Aestuariivirga litoralis</name>
    <dbReference type="NCBI Taxonomy" id="2650924"/>
    <lineage>
        <taxon>Bacteria</taxon>
        <taxon>Pseudomonadati</taxon>
        <taxon>Pseudomonadota</taxon>
        <taxon>Alphaproteobacteria</taxon>
        <taxon>Hyphomicrobiales</taxon>
        <taxon>Aestuariivirgaceae</taxon>
        <taxon>Aestuariivirga</taxon>
    </lineage>
</organism>
<dbReference type="GO" id="GO:0005829">
    <property type="term" value="C:cytosol"/>
    <property type="evidence" value="ECO:0007669"/>
    <property type="project" value="TreeGrafter"/>
</dbReference>
<dbReference type="GO" id="GO:0008690">
    <property type="term" value="F:3-deoxy-manno-octulosonate cytidylyltransferase activity"/>
    <property type="evidence" value="ECO:0007669"/>
    <property type="project" value="InterPro"/>
</dbReference>
<comment type="caution">
    <text evidence="4">The sequence shown here is derived from an EMBL/GenBank/DDBJ whole genome shotgun (WGS) entry which is preliminary data.</text>
</comment>
<keyword evidence="5" id="KW-1185">Reference proteome</keyword>
<dbReference type="Pfam" id="PF02348">
    <property type="entry name" value="CTP_transf_3"/>
    <property type="match status" value="1"/>
</dbReference>
<proteinExistence type="predicted"/>
<dbReference type="Gene3D" id="3.90.550.10">
    <property type="entry name" value="Spore Coat Polysaccharide Biosynthesis Protein SpsA, Chain A"/>
    <property type="match status" value="1"/>
</dbReference>
<dbReference type="InterPro" id="IPR029044">
    <property type="entry name" value="Nucleotide-diphossugar_trans"/>
</dbReference>
<dbReference type="EMBL" id="QKVK01000001">
    <property type="protein sequence ID" value="PZF78700.1"/>
    <property type="molecule type" value="Genomic_DNA"/>
</dbReference>
<keyword evidence="2 4" id="KW-0548">Nucleotidyltransferase</keyword>
<dbReference type="AlphaFoldDB" id="A0A2W2B1C4"/>
<keyword evidence="1 4" id="KW-0808">Transferase</keyword>
<protein>
    <submittedName>
        <fullName evidence="4">3-deoxy-manno-octulosonate cytidylyltransferase</fullName>
    </submittedName>
</protein>
<dbReference type="NCBIfam" id="NF003948">
    <property type="entry name" value="PRK05450.1-1"/>
    <property type="match status" value="1"/>
</dbReference>
<evidence type="ECO:0000256" key="3">
    <source>
        <dbReference type="ARBA" id="ARBA00022985"/>
    </source>
</evidence>
<accession>A0A2W2B1C4</accession>
<dbReference type="NCBIfam" id="TIGR00466">
    <property type="entry name" value="kdsB"/>
    <property type="match status" value="1"/>
</dbReference>
<dbReference type="Proteomes" id="UP000248795">
    <property type="component" value="Unassembled WGS sequence"/>
</dbReference>
<dbReference type="PANTHER" id="PTHR42866">
    <property type="entry name" value="3-DEOXY-MANNO-OCTULOSONATE CYTIDYLYLTRANSFERASE"/>
    <property type="match status" value="1"/>
</dbReference>
<evidence type="ECO:0000256" key="1">
    <source>
        <dbReference type="ARBA" id="ARBA00022679"/>
    </source>
</evidence>
<dbReference type="InterPro" id="IPR004528">
    <property type="entry name" value="KdsB"/>
</dbReference>
<dbReference type="SUPFAM" id="SSF53448">
    <property type="entry name" value="Nucleotide-diphospho-sugar transferases"/>
    <property type="match status" value="1"/>
</dbReference>
<dbReference type="InterPro" id="IPR003329">
    <property type="entry name" value="Cytidylyl_trans"/>
</dbReference>
<dbReference type="RefSeq" id="WP_111196028.1">
    <property type="nucleotide sequence ID" value="NZ_QKVK01000001.1"/>
</dbReference>
<evidence type="ECO:0000256" key="2">
    <source>
        <dbReference type="ARBA" id="ARBA00022695"/>
    </source>
</evidence>
<keyword evidence="3" id="KW-0448">Lipopolysaccharide biosynthesis</keyword>
<sequence length="248" mass="27185">MIDNRNTIVLIPARMASTRLPGKPLADINGLPMIVQCWKRAVEANIGQVLVAAAEVEIADAVRAQGGDAIVTDPALPSGSDRIAEALALRDPQGRFEHVVNLQGDLPTIDSLSIQRCLAGLTNEAADISTIAAKIERDEDVANPNIVKAIAPLSEEREVAFARDFLRKVGPEHQPPFWHHIGVYAYKRPVLERFVSLPVSAREAERKLEQMRAMDNGMRIVVVRVDTVPLGVDTPAELETARRMLRKA</sequence>
<name>A0A2W2B1C4_9HYPH</name>
<evidence type="ECO:0000313" key="5">
    <source>
        <dbReference type="Proteomes" id="UP000248795"/>
    </source>
</evidence>
<dbReference type="GO" id="GO:0009103">
    <property type="term" value="P:lipopolysaccharide biosynthetic process"/>
    <property type="evidence" value="ECO:0007669"/>
    <property type="project" value="UniProtKB-KW"/>
</dbReference>
<gene>
    <name evidence="4" type="ORF">DK847_02535</name>
</gene>
<dbReference type="PANTHER" id="PTHR42866:SF2">
    <property type="entry name" value="3-DEOXY-MANNO-OCTULOSONATE CYTIDYLYLTRANSFERASE, MITOCHONDRIAL"/>
    <property type="match status" value="1"/>
</dbReference>
<dbReference type="NCBIfam" id="NF003952">
    <property type="entry name" value="PRK05450.1-5"/>
    <property type="match status" value="1"/>
</dbReference>
<reference evidence="5" key="1">
    <citation type="submission" date="2018-06" db="EMBL/GenBank/DDBJ databases">
        <title>Aestuariibacter litoralis strain KCTC 52945T.</title>
        <authorList>
            <person name="Li X."/>
            <person name="Salam N."/>
            <person name="Li J.-L."/>
            <person name="Chen Y.-M."/>
            <person name="Yang Z.-W."/>
            <person name="Zhang L.-Y."/>
            <person name="Han M.-X."/>
            <person name="Xiao M."/>
            <person name="Li W.-J."/>
        </authorList>
    </citation>
    <scope>NUCLEOTIDE SEQUENCE [LARGE SCALE GENOMIC DNA]</scope>
    <source>
        <strain evidence="5">KCTC 52945</strain>
    </source>
</reference>